<comment type="function">
    <text evidence="4">May play a key role in the control of gene expression during oogenesis and early embryogenesis, presumably through the perturbation of chromatin structure. Essential for meiotic maturation of germinal vesicle-stage oocytes. The somatic type linker histone H1c is rapidly replaced by H1oo in a donor nucleus transplanted into an oocyte. The greater mobility of H1oo as compared to H1c may contribute to this rapid replacement and increased instability of the embryonic chromatin structure. The rapid replacement of H1c with H1oo may play an important role in nuclear remodeling.</text>
</comment>
<dbReference type="GO" id="GO:0006334">
    <property type="term" value="P:nucleosome assembly"/>
    <property type="evidence" value="ECO:0007669"/>
    <property type="project" value="InterPro"/>
</dbReference>
<evidence type="ECO:0000313" key="12">
    <source>
        <dbReference type="Proteomes" id="UP000694720"/>
    </source>
</evidence>
<feature type="compositionally biased region" description="Basic and acidic residues" evidence="9">
    <location>
        <begin position="301"/>
        <end position="314"/>
    </location>
</feature>
<name>A0A8D1BEW9_PIG</name>
<evidence type="ECO:0000256" key="9">
    <source>
        <dbReference type="SAM" id="MobiDB-lite"/>
    </source>
</evidence>
<evidence type="ECO:0000313" key="11">
    <source>
        <dbReference type="Ensembl" id="ENSSSCP00035043642.1"/>
    </source>
</evidence>
<evidence type="ECO:0000256" key="8">
    <source>
        <dbReference type="ARBA" id="ARBA00080360"/>
    </source>
</evidence>
<proteinExistence type="predicted"/>
<dbReference type="SUPFAM" id="SSF46785">
    <property type="entry name" value="Winged helix' DNA-binding domain"/>
    <property type="match status" value="1"/>
</dbReference>
<keyword evidence="3" id="KW-0539">Nucleus</keyword>
<accession>A0A8D1BEW9</accession>
<dbReference type="GO" id="GO:0003677">
    <property type="term" value="F:DNA binding"/>
    <property type="evidence" value="ECO:0007669"/>
    <property type="project" value="UniProtKB-KW"/>
</dbReference>
<dbReference type="Proteomes" id="UP000694720">
    <property type="component" value="Unplaced"/>
</dbReference>
<evidence type="ECO:0000256" key="1">
    <source>
        <dbReference type="ARBA" id="ARBA00022454"/>
    </source>
</evidence>
<feature type="compositionally biased region" description="Polar residues" evidence="9">
    <location>
        <begin position="213"/>
        <end position="226"/>
    </location>
</feature>
<sequence>QRALTCVPSPTTGTGRRWPAKQRLSWLRLTSGCLSTGLIKSSIREPRRHPPVLRMVLEALQAGEQRRGTSVAAIKVYILQKYPTVDVFRLKYLLKQALATGMHRGLLVRPVNSKAKGATGSFKLVPKHKRKIQSRKTSTLKASRRPGQAKEKDPKKAKKAKKDPPNPGEVKKGSRKPGQGRSGPAKTGEGMKAPQKGNKTLDQEARLGEARKCSQQPDRPTQSPPRTTGPGRKAKVKAEAEAPGKTNPGSRNSKSTDTKGENGTAKTKMGNKIPKEAVTQGTQEAPNAKAPPPAKGSGSKMEPKPPARKVEAPKGLRKPGIPTTASSSKVASKKAEAKNWRWGGERLRFYFFIPLKNYHCIYFTVTYLSIKTFFPAINLCGRSLKSKDLAIQD</sequence>
<dbReference type="InterPro" id="IPR036390">
    <property type="entry name" value="WH_DNA-bd_sf"/>
</dbReference>
<keyword evidence="1" id="KW-0158">Chromosome</keyword>
<evidence type="ECO:0000256" key="7">
    <source>
        <dbReference type="ARBA" id="ARBA00078520"/>
    </source>
</evidence>
<evidence type="ECO:0000256" key="2">
    <source>
        <dbReference type="ARBA" id="ARBA00023125"/>
    </source>
</evidence>
<organism evidence="11 12">
    <name type="scientific">Sus scrofa</name>
    <name type="common">Pig</name>
    <dbReference type="NCBI Taxonomy" id="9823"/>
    <lineage>
        <taxon>Eukaryota</taxon>
        <taxon>Metazoa</taxon>
        <taxon>Chordata</taxon>
        <taxon>Craniata</taxon>
        <taxon>Vertebrata</taxon>
        <taxon>Euteleostomi</taxon>
        <taxon>Mammalia</taxon>
        <taxon>Eutheria</taxon>
        <taxon>Laurasiatheria</taxon>
        <taxon>Artiodactyla</taxon>
        <taxon>Suina</taxon>
        <taxon>Suidae</taxon>
        <taxon>Sus</taxon>
    </lineage>
</organism>
<feature type="region of interest" description="Disordered" evidence="9">
    <location>
        <begin position="118"/>
        <end position="337"/>
    </location>
</feature>
<protein>
    <recommendedName>
        <fullName evidence="5">Histone H1.8</fullName>
    </recommendedName>
    <alternativeName>
        <fullName evidence="8">Histone H1oo</fullName>
    </alternativeName>
    <alternativeName>
        <fullName evidence="6">Oocyte-specific histone H1</fullName>
    </alternativeName>
    <alternativeName>
        <fullName evidence="7">Oocyte-specific linker histone H1</fullName>
    </alternativeName>
</protein>
<dbReference type="InterPro" id="IPR005818">
    <property type="entry name" value="Histone_H1/H5_H15"/>
</dbReference>
<dbReference type="GO" id="GO:0005634">
    <property type="term" value="C:nucleus"/>
    <property type="evidence" value="ECO:0007669"/>
    <property type="project" value="UniProtKB-ARBA"/>
</dbReference>
<dbReference type="AlphaFoldDB" id="A0A8D1BEW9"/>
<dbReference type="FunFam" id="1.10.10.10:FF:000393">
    <property type="entry name" value="Oocyte-specific H1 histone"/>
    <property type="match status" value="1"/>
</dbReference>
<dbReference type="Ensembl" id="ENSSSCT00035102341.1">
    <property type="protein sequence ID" value="ENSSSCP00035043642.1"/>
    <property type="gene ID" value="ENSSSCG00035075308.1"/>
</dbReference>
<dbReference type="GO" id="GO:0000786">
    <property type="term" value="C:nucleosome"/>
    <property type="evidence" value="ECO:0007669"/>
    <property type="project" value="InterPro"/>
</dbReference>
<feature type="domain" description="H15" evidence="10">
    <location>
        <begin position="48"/>
        <end position="126"/>
    </location>
</feature>
<dbReference type="SMART" id="SM00526">
    <property type="entry name" value="H15"/>
    <property type="match status" value="1"/>
</dbReference>
<evidence type="ECO:0000256" key="6">
    <source>
        <dbReference type="ARBA" id="ARBA00078404"/>
    </source>
</evidence>
<evidence type="ECO:0000256" key="3">
    <source>
        <dbReference type="ARBA" id="ARBA00023242"/>
    </source>
</evidence>
<dbReference type="PROSITE" id="PS51504">
    <property type="entry name" value="H15"/>
    <property type="match status" value="1"/>
</dbReference>
<evidence type="ECO:0000256" key="4">
    <source>
        <dbReference type="ARBA" id="ARBA00056213"/>
    </source>
</evidence>
<dbReference type="CDD" id="cd00073">
    <property type="entry name" value="H15"/>
    <property type="match status" value="1"/>
</dbReference>
<keyword evidence="2" id="KW-0238">DNA-binding</keyword>
<dbReference type="GO" id="GO:0030527">
    <property type="term" value="F:structural constituent of chromatin"/>
    <property type="evidence" value="ECO:0007669"/>
    <property type="project" value="UniProtKB-ARBA"/>
</dbReference>
<dbReference type="Gene3D" id="1.10.10.10">
    <property type="entry name" value="Winged helix-like DNA-binding domain superfamily/Winged helix DNA-binding domain"/>
    <property type="match status" value="1"/>
</dbReference>
<dbReference type="Pfam" id="PF00538">
    <property type="entry name" value="Linker_histone"/>
    <property type="match status" value="1"/>
</dbReference>
<evidence type="ECO:0000256" key="5">
    <source>
        <dbReference type="ARBA" id="ARBA00073462"/>
    </source>
</evidence>
<feature type="compositionally biased region" description="Basic and acidic residues" evidence="9">
    <location>
        <begin position="199"/>
        <end position="212"/>
    </location>
</feature>
<reference evidence="11" key="1">
    <citation type="submission" date="2025-08" db="UniProtKB">
        <authorList>
            <consortium name="Ensembl"/>
        </authorList>
    </citation>
    <scope>IDENTIFICATION</scope>
</reference>
<evidence type="ECO:0000259" key="10">
    <source>
        <dbReference type="PROSITE" id="PS51504"/>
    </source>
</evidence>
<feature type="compositionally biased region" description="Basic residues" evidence="9">
    <location>
        <begin position="125"/>
        <end position="134"/>
    </location>
</feature>
<dbReference type="InterPro" id="IPR036388">
    <property type="entry name" value="WH-like_DNA-bd_sf"/>
</dbReference>